<dbReference type="InParanoid" id="A0A061E5A0"/>
<dbReference type="Proteomes" id="UP000026915">
    <property type="component" value="Chromosome 2"/>
</dbReference>
<dbReference type="PROSITE" id="PS50181">
    <property type="entry name" value="FBOX"/>
    <property type="match status" value="2"/>
</dbReference>
<organism evidence="2 3">
    <name type="scientific">Theobroma cacao</name>
    <name type="common">Cacao</name>
    <name type="synonym">Cocoa</name>
    <dbReference type="NCBI Taxonomy" id="3641"/>
    <lineage>
        <taxon>Eukaryota</taxon>
        <taxon>Viridiplantae</taxon>
        <taxon>Streptophyta</taxon>
        <taxon>Embryophyta</taxon>
        <taxon>Tracheophyta</taxon>
        <taxon>Spermatophyta</taxon>
        <taxon>Magnoliopsida</taxon>
        <taxon>eudicotyledons</taxon>
        <taxon>Gunneridae</taxon>
        <taxon>Pentapetalae</taxon>
        <taxon>rosids</taxon>
        <taxon>malvids</taxon>
        <taxon>Malvales</taxon>
        <taxon>Malvaceae</taxon>
        <taxon>Byttnerioideae</taxon>
        <taxon>Theobroma</taxon>
    </lineage>
</organism>
<dbReference type="InterPro" id="IPR036047">
    <property type="entry name" value="F-box-like_dom_sf"/>
</dbReference>
<dbReference type="InterPro" id="IPR001810">
    <property type="entry name" value="F-box_dom"/>
</dbReference>
<evidence type="ECO:0000313" key="2">
    <source>
        <dbReference type="EMBL" id="EOX97458.1"/>
    </source>
</evidence>
<feature type="domain" description="F-box" evidence="1">
    <location>
        <begin position="206"/>
        <end position="254"/>
    </location>
</feature>
<proteinExistence type="predicted"/>
<dbReference type="Gramene" id="EOX97458">
    <property type="protein sequence ID" value="EOX97458"/>
    <property type="gene ID" value="TCM_006461"/>
</dbReference>
<dbReference type="SUPFAM" id="SSF81383">
    <property type="entry name" value="F-box domain"/>
    <property type="match status" value="4"/>
</dbReference>
<reference evidence="2 3" key="1">
    <citation type="journal article" date="2013" name="Genome Biol.">
        <title>The genome sequence of the most widely cultivated cacao type and its use to identify candidate genes regulating pod color.</title>
        <authorList>
            <person name="Motamayor J.C."/>
            <person name="Mockaitis K."/>
            <person name="Schmutz J."/>
            <person name="Haiminen N."/>
            <person name="Iii D.L."/>
            <person name="Cornejo O."/>
            <person name="Findley S.D."/>
            <person name="Zheng P."/>
            <person name="Utro F."/>
            <person name="Royaert S."/>
            <person name="Saski C."/>
            <person name="Jenkins J."/>
            <person name="Podicheti R."/>
            <person name="Zhao M."/>
            <person name="Scheffler B.E."/>
            <person name="Stack J.C."/>
            <person name="Feltus F.A."/>
            <person name="Mustiga G.M."/>
            <person name="Amores F."/>
            <person name="Phillips W."/>
            <person name="Marelli J.P."/>
            <person name="May G.D."/>
            <person name="Shapiro H."/>
            <person name="Ma J."/>
            <person name="Bustamante C.D."/>
            <person name="Schnell R.J."/>
            <person name="Main D."/>
            <person name="Gilbert D."/>
            <person name="Parida L."/>
            <person name="Kuhn D.N."/>
        </authorList>
    </citation>
    <scope>NUCLEOTIDE SEQUENCE [LARGE SCALE GENOMIC DNA]</scope>
    <source>
        <strain evidence="3">cv. Matina 1-6</strain>
    </source>
</reference>
<dbReference type="InterPro" id="IPR005174">
    <property type="entry name" value="KIB1-4_b-propeller"/>
</dbReference>
<dbReference type="EMBL" id="CM001880">
    <property type="protein sequence ID" value="EOX97458.1"/>
    <property type="molecule type" value="Genomic_DNA"/>
</dbReference>
<evidence type="ECO:0000259" key="1">
    <source>
        <dbReference type="PROSITE" id="PS50181"/>
    </source>
</evidence>
<feature type="domain" description="F-box" evidence="1">
    <location>
        <begin position="569"/>
        <end position="617"/>
    </location>
</feature>
<protein>
    <recommendedName>
        <fullName evidence="1">F-box domain-containing protein</fullName>
    </recommendedName>
</protein>
<dbReference type="Pfam" id="PF00646">
    <property type="entry name" value="F-box"/>
    <property type="match status" value="4"/>
</dbReference>
<gene>
    <name evidence="2" type="ORF">TCM_006461</name>
</gene>
<accession>A0A061E5A0</accession>
<sequence>MEMMVHPPWEELPHDIWGLIFQRLPLVDRVHSSVVCKQWSSALKRTPRPARNLLHLDDDSKDWDHMIITYCDLSEGTIGNLNLCEPIPNGDATGASKDWLVEPTKGTTSNNLQTFLLHPISGVQIPLAPLSTIRSASGDSKPQSPYDRVATFQVFKVEASDALCLRKLSNQTLFIDGADAEGLGLLLAPFPPPLLPRNMQKMDMVHPPWAELPLDIWGLIFQRLPLVDRVHASIVCKQWSSALKQTPRPTWILLHQLDDYTKDCDHMVISYFDLGDGAIGNMNLPESTPEGATTGASKGWLAVHMVGTTTNNLRTFLLDPISGVQLPLPPMSTTRSASEDTNIVFPNIEISSQDASKSVVAAIFGDEKILALCRPKDKRWTLFEGLDIADDYRYVSISFCDGKLYALITTETDMISLQIQTHSIKLTDGHHVLLKLIPFPMFKINSLIFFEYPVGEAGLSDENWMVIPYLVDSNGELLLVLKILDDKGDHNDELQTPYYRVATFEVFKVEASDTLCLTRLSNLDDQTLLVDGVNAISFTEVTELCFWKDSSSFSKSFIKRNMRKGDMVHPPWEELPHDIWGFIFQRLPLVDRVHASVVCKQWSSALKQTPRPAWILLHLDDDTQYCHHMIMSYFDFGEGAIKYLNLPESIPKGAATGASRGWLRVRTEDTTTDNPQIFLLDPISGVQLPLPPMSTIRSASEDTNIIFPKIEISSQDASQSVVAAVFDDGKSLALCNPKDKRWTVFEGLDIADNYSYTCITFCNGILYALIIIENDATILQTRTHSIKLAGGDRHVILKLIPFSKSEISSPIFLECPLGKLDSFGNNWAVIPYLVDSNNELLLVVKILDDKVDEGDQEDEPQIPYYRVATFRAFKVEASDTVCLKRLSSLENQTLFIDGMDIVSLPCESFSKHCIYFLEESSVYADESRKATTYPQSGVFYLNDGRIEHSFPCGDITRRHSSPFSQVIHKRNMRKGDMVHPQWEELPQGILWGLIFQRLPLVDRVHCSVVCKRWSSALKQTPRPAWILVNHTIFYFDMGEGAIGKMNLPEFAPKRIIMGASRGWLALHTTKDLQFFLFDPISMVRIPLPPLSTLRSASEETIGLVKIEISSKDASQAVVAASFEGGKILALCRPEDKSWTIFEGLGVDLCIKISFCKGVLYAIIIPESNEATLQVQTHFMKLTGDHDVLLKLIPFSMLEISYPIFLEDPLGEVVDPLMIPYLVESNGELLLLLKILVNDHQHNQPQISYNRLVTFQVFKVEASDTLCLTRLSNLDDQTLFLDGMDAESLSEEKFDKNCICFFEDSFVYTGEGWKPITSPGFGVFHLNDGRIEGPLPCLDIVKGRNCSWFFPNIKIGGFN</sequence>
<name>A0A061E5A0_THECC</name>
<dbReference type="eggNOG" id="ENOG502SQ6V">
    <property type="taxonomic scope" value="Eukaryota"/>
</dbReference>
<keyword evidence="3" id="KW-1185">Reference proteome</keyword>
<dbReference type="STRING" id="3641.A0A061E5A0"/>
<dbReference type="PANTHER" id="PTHR33110:SF71">
    <property type="entry name" value="F-BOX_KELCH-REPEAT PROTEIN"/>
    <property type="match status" value="1"/>
</dbReference>
<dbReference type="SMART" id="SM00256">
    <property type="entry name" value="FBOX"/>
    <property type="match status" value="4"/>
</dbReference>
<evidence type="ECO:0000313" key="3">
    <source>
        <dbReference type="Proteomes" id="UP000026915"/>
    </source>
</evidence>
<dbReference type="PANTHER" id="PTHR33110">
    <property type="entry name" value="F-BOX/KELCH-REPEAT PROTEIN-RELATED"/>
    <property type="match status" value="1"/>
</dbReference>
<dbReference type="Pfam" id="PF03478">
    <property type="entry name" value="Beta-prop_KIB1-4"/>
    <property type="match status" value="3"/>
</dbReference>
<dbReference type="HOGENOM" id="CLU_257213_0_0_1"/>
<dbReference type="Gene3D" id="1.20.1280.50">
    <property type="match status" value="4"/>
</dbReference>